<organism evidence="1 2">
    <name type="scientific">Funneliformis geosporum</name>
    <dbReference type="NCBI Taxonomy" id="1117311"/>
    <lineage>
        <taxon>Eukaryota</taxon>
        <taxon>Fungi</taxon>
        <taxon>Fungi incertae sedis</taxon>
        <taxon>Mucoromycota</taxon>
        <taxon>Glomeromycotina</taxon>
        <taxon>Glomeromycetes</taxon>
        <taxon>Glomerales</taxon>
        <taxon>Glomeraceae</taxon>
        <taxon>Funneliformis</taxon>
    </lineage>
</organism>
<dbReference type="EMBL" id="CAMKVN010001180">
    <property type="protein sequence ID" value="CAI2174237.1"/>
    <property type="molecule type" value="Genomic_DNA"/>
</dbReference>
<dbReference type="AlphaFoldDB" id="A0A9W4SLX1"/>
<evidence type="ECO:0000313" key="2">
    <source>
        <dbReference type="Proteomes" id="UP001153678"/>
    </source>
</evidence>
<proteinExistence type="predicted"/>
<comment type="caution">
    <text evidence="1">The sequence shown here is derived from an EMBL/GenBank/DDBJ whole genome shotgun (WGS) entry which is preliminary data.</text>
</comment>
<evidence type="ECO:0000313" key="1">
    <source>
        <dbReference type="EMBL" id="CAI2174237.1"/>
    </source>
</evidence>
<gene>
    <name evidence="1" type="ORF">FWILDA_LOCUS6488</name>
</gene>
<accession>A0A9W4SLX1</accession>
<name>A0A9W4SLX1_9GLOM</name>
<dbReference type="OrthoDB" id="2340858at2759"/>
<protein>
    <submittedName>
        <fullName evidence="1">18189_t:CDS:1</fullName>
    </submittedName>
</protein>
<sequence>MIRSLEGRKKSCGKEQKLRLPQLTIKNYCTVDDIEDGKYCKPVAKNFETIDSIYIGKDYDFTFQMTVERTHDIKQYGYELLHGKLGDESADHTIRHYFVVPKDTYKNFQKQPFIVKKEERDQSKNVVNVKQWITKRIEQYVLLLDVGIKSTD</sequence>
<dbReference type="Proteomes" id="UP001153678">
    <property type="component" value="Unassembled WGS sequence"/>
</dbReference>
<reference evidence="1" key="1">
    <citation type="submission" date="2022-08" db="EMBL/GenBank/DDBJ databases">
        <authorList>
            <person name="Kallberg Y."/>
            <person name="Tangrot J."/>
            <person name="Rosling A."/>
        </authorList>
    </citation>
    <scope>NUCLEOTIDE SEQUENCE</scope>
    <source>
        <strain evidence="1">Wild A</strain>
    </source>
</reference>
<keyword evidence="2" id="KW-1185">Reference proteome</keyword>